<dbReference type="RefSeq" id="WP_014397033.1">
    <property type="nucleotide sequence ID" value="NC_017030.1"/>
</dbReference>
<evidence type="ECO:0008006" key="4">
    <source>
        <dbReference type="Google" id="ProtNLM"/>
    </source>
</evidence>
<evidence type="ECO:0000256" key="1">
    <source>
        <dbReference type="SAM" id="Phobius"/>
    </source>
</evidence>
<dbReference type="Proteomes" id="UP000007587">
    <property type="component" value="Chromosome"/>
</dbReference>
<dbReference type="EMBL" id="CP003389">
    <property type="protein sequence ID" value="AFE05707.1"/>
    <property type="molecule type" value="Genomic_DNA"/>
</dbReference>
<feature type="transmembrane region" description="Helical" evidence="1">
    <location>
        <begin position="6"/>
        <end position="27"/>
    </location>
</feature>
<evidence type="ECO:0000313" key="3">
    <source>
        <dbReference type="Proteomes" id="UP000007587"/>
    </source>
</evidence>
<keyword evidence="1" id="KW-0812">Transmembrane</keyword>
<reference evidence="3" key="2">
    <citation type="submission" date="2012-03" db="EMBL/GenBank/DDBJ databases">
        <title>Genome sequence of the fruiting myxobacterium Corallococcus coralloides DSM 2259.</title>
        <authorList>
            <person name="Huntley S."/>
            <person name="Zhang Y."/>
            <person name="Treuner-Lange A."/>
            <person name="Sensen C.W."/>
            <person name="Sogaard-Andersen L."/>
        </authorList>
    </citation>
    <scope>NUCLEOTIDE SEQUENCE [LARGE SCALE GENOMIC DNA]</scope>
    <source>
        <strain evidence="3">ATCC 25202 / DSM 2259 / NBRC 100086 / M2</strain>
    </source>
</reference>
<dbReference type="OrthoDB" id="128449at2"/>
<protein>
    <recommendedName>
        <fullName evidence="4">Thioredoxin domain-containing protein</fullName>
    </recommendedName>
</protein>
<dbReference type="InterPro" id="IPR036249">
    <property type="entry name" value="Thioredoxin-like_sf"/>
</dbReference>
<dbReference type="eggNOG" id="COG0526">
    <property type="taxonomic scope" value="Bacteria"/>
</dbReference>
<reference evidence="2 3" key="1">
    <citation type="journal article" date="2012" name="J. Bacteriol.">
        <title>Complete Genome Sequence of the Fruiting Myxobacterium Corallococcus coralloides DSM 2259.</title>
        <authorList>
            <person name="Huntley S."/>
            <person name="Zhang Y."/>
            <person name="Treuner-Lange A."/>
            <person name="Kneip S."/>
            <person name="Sensen C.W."/>
            <person name="Sogaard-Andersen L."/>
        </authorList>
    </citation>
    <scope>NUCLEOTIDE SEQUENCE [LARGE SCALE GENOMIC DNA]</scope>
    <source>
        <strain evidence="3">ATCC 25202 / DSM 2259 / NBRC 100086 / M2</strain>
    </source>
</reference>
<keyword evidence="3" id="KW-1185">Reference proteome</keyword>
<keyword evidence="1" id="KW-0472">Membrane</keyword>
<dbReference type="Gene3D" id="3.40.30.10">
    <property type="entry name" value="Glutaredoxin"/>
    <property type="match status" value="1"/>
</dbReference>
<dbReference type="HOGENOM" id="CLU_124855_0_0_7"/>
<dbReference type="KEGG" id="ccx:COCOR_04222"/>
<gene>
    <name evidence="2" type="ordered locus">COCOR_04222</name>
</gene>
<accession>H8MYZ6</accession>
<keyword evidence="1" id="KW-1133">Transmembrane helix</keyword>
<dbReference type="STRING" id="1144275.COCOR_04222"/>
<sequence>MVEILVVGGAILAVLVVLNLLLTLALIGRLRKLQETVANQVPTRDPALPLEGDKVGRFEATTVEGESVTDAALADGQTLIGFFTPGCRPCSSVREKLIASPPGMPLLAFIEGGPEDPDVVSLGASLKQVARVAYLSDGDSITRAIKQAGYPTLVLVDKGVVAAAGHFLHEVLP</sequence>
<evidence type="ECO:0000313" key="2">
    <source>
        <dbReference type="EMBL" id="AFE05707.1"/>
    </source>
</evidence>
<dbReference type="AlphaFoldDB" id="H8MYZ6"/>
<organism evidence="2 3">
    <name type="scientific">Corallococcus coralloides (strain ATCC 25202 / DSM 2259 / NBRC 100086 / M2)</name>
    <name type="common">Myxococcus coralloides</name>
    <dbReference type="NCBI Taxonomy" id="1144275"/>
    <lineage>
        <taxon>Bacteria</taxon>
        <taxon>Pseudomonadati</taxon>
        <taxon>Myxococcota</taxon>
        <taxon>Myxococcia</taxon>
        <taxon>Myxococcales</taxon>
        <taxon>Cystobacterineae</taxon>
        <taxon>Myxococcaceae</taxon>
        <taxon>Corallococcus</taxon>
    </lineage>
</organism>
<dbReference type="SUPFAM" id="SSF52833">
    <property type="entry name" value="Thioredoxin-like"/>
    <property type="match status" value="1"/>
</dbReference>
<dbReference type="InParanoid" id="H8MYZ6"/>
<proteinExistence type="predicted"/>
<name>H8MYZ6_CORCM</name>